<dbReference type="Ensembl" id="ENSMMMT00000008174.1">
    <property type="protein sequence ID" value="ENSMMMP00000007191.1"/>
    <property type="gene ID" value="ENSMMMG00000006435.1"/>
</dbReference>
<name>A0A8C6EQ28_MARMA</name>
<evidence type="ECO:0000256" key="1">
    <source>
        <dbReference type="SAM" id="MobiDB-lite"/>
    </source>
</evidence>
<reference evidence="2" key="2">
    <citation type="submission" date="2025-09" db="UniProtKB">
        <authorList>
            <consortium name="Ensembl"/>
        </authorList>
    </citation>
    <scope>IDENTIFICATION</scope>
</reference>
<protein>
    <submittedName>
        <fullName evidence="2">Uncharacterized protein</fullName>
    </submittedName>
</protein>
<feature type="region of interest" description="Disordered" evidence="1">
    <location>
        <begin position="37"/>
        <end position="69"/>
    </location>
</feature>
<evidence type="ECO:0000313" key="3">
    <source>
        <dbReference type="Proteomes" id="UP000694407"/>
    </source>
</evidence>
<keyword evidence="3" id="KW-1185">Reference proteome</keyword>
<feature type="compositionally biased region" description="Polar residues" evidence="1">
    <location>
        <begin position="48"/>
        <end position="60"/>
    </location>
</feature>
<reference evidence="2" key="1">
    <citation type="submission" date="2025-08" db="UniProtKB">
        <authorList>
            <consortium name="Ensembl"/>
        </authorList>
    </citation>
    <scope>IDENTIFICATION</scope>
</reference>
<dbReference type="Proteomes" id="UP000694407">
    <property type="component" value="Unplaced"/>
</dbReference>
<evidence type="ECO:0000313" key="2">
    <source>
        <dbReference type="Ensembl" id="ENSMMMP00000007191.1"/>
    </source>
</evidence>
<proteinExistence type="predicted"/>
<sequence>MIQQEKRSLQSHSGLGPPKDLKKLRLFVPVMKGKVPDAALRSDRLKKQQQTSQESLQRSPSLDLPQVVI</sequence>
<dbReference type="AlphaFoldDB" id="A0A8C6EQ28"/>
<accession>A0A8C6EQ28</accession>
<organism evidence="2 3">
    <name type="scientific">Marmota marmota marmota</name>
    <name type="common">Alpine marmot</name>
    <dbReference type="NCBI Taxonomy" id="9994"/>
    <lineage>
        <taxon>Eukaryota</taxon>
        <taxon>Metazoa</taxon>
        <taxon>Chordata</taxon>
        <taxon>Craniata</taxon>
        <taxon>Vertebrata</taxon>
        <taxon>Euteleostomi</taxon>
        <taxon>Mammalia</taxon>
        <taxon>Eutheria</taxon>
        <taxon>Euarchontoglires</taxon>
        <taxon>Glires</taxon>
        <taxon>Rodentia</taxon>
        <taxon>Sciuromorpha</taxon>
        <taxon>Sciuridae</taxon>
        <taxon>Xerinae</taxon>
        <taxon>Marmotini</taxon>
        <taxon>Marmota</taxon>
    </lineage>
</organism>
<feature type="region of interest" description="Disordered" evidence="1">
    <location>
        <begin position="1"/>
        <end position="22"/>
    </location>
</feature>